<evidence type="ECO:0000256" key="1">
    <source>
        <dbReference type="SAM" id="Coils"/>
    </source>
</evidence>
<feature type="coiled-coil region" evidence="1">
    <location>
        <begin position="85"/>
        <end position="112"/>
    </location>
</feature>
<proteinExistence type="predicted"/>
<reference evidence="2" key="1">
    <citation type="submission" date="2022-10" db="EMBL/GenBank/DDBJ databases">
        <title>Tapping the CABI collections for fungal endophytes: first genome assemblies for Collariella, Neodidymelliopsis, Ascochyta clinopodiicola, Didymella pomorum, Didymosphaeria variabile, Neocosmospora piperis and Neocucurbitaria cava.</title>
        <authorList>
            <person name="Hill R."/>
        </authorList>
    </citation>
    <scope>NUCLEOTIDE SEQUENCE</scope>
    <source>
        <strain evidence="2">IMI 356815</strain>
    </source>
</reference>
<dbReference type="RefSeq" id="XP_056068237.1">
    <property type="nucleotide sequence ID" value="XM_056218972.1"/>
</dbReference>
<dbReference type="SUPFAM" id="SSF57997">
    <property type="entry name" value="Tropomyosin"/>
    <property type="match status" value="1"/>
</dbReference>
<keyword evidence="3" id="KW-1185">Reference proteome</keyword>
<organism evidence="2 3">
    <name type="scientific">Didymosphaeria variabile</name>
    <dbReference type="NCBI Taxonomy" id="1932322"/>
    <lineage>
        <taxon>Eukaryota</taxon>
        <taxon>Fungi</taxon>
        <taxon>Dikarya</taxon>
        <taxon>Ascomycota</taxon>
        <taxon>Pezizomycotina</taxon>
        <taxon>Dothideomycetes</taxon>
        <taxon>Pleosporomycetidae</taxon>
        <taxon>Pleosporales</taxon>
        <taxon>Massarineae</taxon>
        <taxon>Didymosphaeriaceae</taxon>
        <taxon>Didymosphaeria</taxon>
    </lineage>
</organism>
<evidence type="ECO:0000313" key="2">
    <source>
        <dbReference type="EMBL" id="KAJ4348849.1"/>
    </source>
</evidence>
<dbReference type="EMBL" id="JAPEUX010000007">
    <property type="protein sequence ID" value="KAJ4348849.1"/>
    <property type="molecule type" value="Genomic_DNA"/>
</dbReference>
<protein>
    <submittedName>
        <fullName evidence="2">Uncharacterized protein</fullName>
    </submittedName>
</protein>
<dbReference type="AlphaFoldDB" id="A0A9W8XGN0"/>
<gene>
    <name evidence="2" type="ORF">N0V89_010228</name>
</gene>
<dbReference type="GeneID" id="80913758"/>
<sequence length="347" mass="37693">MSLYDAKMETREDDPKKYTLQDPDFLALEVKFAQLELSTVKRDLASKTEEIGSITAQLTASKAELEVFKKKALEHITPVADASELAAVKADLAAVKSELDTLKKEKKEMGIKHSRTVSKKNGEIAALKKGLAAQQMNHQAAVSAQFDAAQAYHQLAQYQSAWEQAQQTNAGLEAKTSSLHSTLDRASEDLRTVRHELSAAQADATVAAQDLASERAAGAERKRELAAAQLALEEARSSLAAAADKTCGDCATLERQLRHARAGADSALQQLDEVHYKCMSTWSVLHDITWDVEAKLSMRSGTPELIDSSGSNESDGSVEIVGGDGEALVFDKNTPPHLRRARVLVRK</sequence>
<comment type="caution">
    <text evidence="2">The sequence shown here is derived from an EMBL/GenBank/DDBJ whole genome shotgun (WGS) entry which is preliminary data.</text>
</comment>
<keyword evidence="1" id="KW-0175">Coiled coil</keyword>
<evidence type="ECO:0000313" key="3">
    <source>
        <dbReference type="Proteomes" id="UP001140513"/>
    </source>
</evidence>
<name>A0A9W8XGN0_9PLEO</name>
<accession>A0A9W8XGN0</accession>
<feature type="coiled-coil region" evidence="1">
    <location>
        <begin position="155"/>
        <end position="245"/>
    </location>
</feature>
<dbReference type="OrthoDB" id="3793005at2759"/>
<dbReference type="Proteomes" id="UP001140513">
    <property type="component" value="Unassembled WGS sequence"/>
</dbReference>